<dbReference type="GO" id="GO:0003735">
    <property type="term" value="F:structural constituent of ribosome"/>
    <property type="evidence" value="ECO:0007669"/>
    <property type="project" value="TreeGrafter"/>
</dbReference>
<dbReference type="InterPro" id="IPR050437">
    <property type="entry name" value="Ribos_protein_bS1-like"/>
</dbReference>
<dbReference type="FunFam" id="2.40.50.140:FF:000103">
    <property type="entry name" value="protein RRP5 homolog"/>
    <property type="match status" value="1"/>
</dbReference>
<dbReference type="InterPro" id="IPR012340">
    <property type="entry name" value="NA-bd_OB-fold"/>
</dbReference>
<proteinExistence type="inferred from homology"/>
<sequence length="449" mass="49954">MLGAYVKANNKDKSAMAKFRYIDKEENARDPFASEAEESNEFEQLLQDDKHTPTSRRYRMGESVEGSVVSISSEFVFIDLGGKSSATLSIEEFTSASQSVPKVGDTISAFVRTDNGSEILLTRTLRRNEVDDSLLRNAFEAKIPVEAKVEKVIKGGFEATVGAKRCFVPLGQMDLTHFDNPEVYVGNTFKFTITELKGRNVVLSRKSILRQELDSKISSALEKLEVGQSHLATITRLVDFGAFASIDGIEGLIPLSEMAWKRLKKADEAVRLGEQVNVKIIKIERTPKLKIAFTMKEAGEDPWISNATRLHPGAVLQGTVVRMIDSGAFVNVADGVDGLVPIHQITWEKRINHPKDILAEGQSVKVHVLAADLGAHRLSLSIKGPMPEELINKFKGKKRDEFSNMSDEDKALMKQWEEYKSNEAKVLIPTNRDDTSIFASAFKHAKKKK</sequence>
<dbReference type="EMBL" id="WFLM01000001">
    <property type="protein sequence ID" value="KAB8040663.1"/>
    <property type="molecule type" value="Genomic_DNA"/>
</dbReference>
<reference evidence="7 8" key="1">
    <citation type="submission" date="2019-10" db="EMBL/GenBank/DDBJ databases">
        <title>New species of Slilvanegrellaceae.</title>
        <authorList>
            <person name="Pitt A."/>
            <person name="Hahn M.W."/>
        </authorList>
    </citation>
    <scope>NUCLEOTIDE SEQUENCE [LARGE SCALE GENOMIC DNA]</scope>
    <source>
        <strain evidence="7 8">SP-Ram-0.45-NSY-1</strain>
    </source>
</reference>
<evidence type="ECO:0000256" key="1">
    <source>
        <dbReference type="ARBA" id="ARBA00006767"/>
    </source>
</evidence>
<dbReference type="GO" id="GO:0022627">
    <property type="term" value="C:cytosolic small ribosomal subunit"/>
    <property type="evidence" value="ECO:0007669"/>
    <property type="project" value="TreeGrafter"/>
</dbReference>
<dbReference type="InterPro" id="IPR035104">
    <property type="entry name" value="Ribosomal_protein_S1-like"/>
</dbReference>
<evidence type="ECO:0000313" key="8">
    <source>
        <dbReference type="Proteomes" id="UP000437748"/>
    </source>
</evidence>
<dbReference type="PANTHER" id="PTHR10724">
    <property type="entry name" value="30S RIBOSOMAL PROTEIN S1"/>
    <property type="match status" value="1"/>
</dbReference>
<dbReference type="Proteomes" id="UP000437748">
    <property type="component" value="Unassembled WGS sequence"/>
</dbReference>
<dbReference type="SUPFAM" id="SSF50249">
    <property type="entry name" value="Nucleic acid-binding proteins"/>
    <property type="match status" value="4"/>
</dbReference>
<gene>
    <name evidence="7" type="ORF">GCL60_01705</name>
</gene>
<dbReference type="GO" id="GO:0003729">
    <property type="term" value="F:mRNA binding"/>
    <property type="evidence" value="ECO:0007669"/>
    <property type="project" value="TreeGrafter"/>
</dbReference>
<evidence type="ECO:0000256" key="5">
    <source>
        <dbReference type="SAM" id="MobiDB-lite"/>
    </source>
</evidence>
<feature type="domain" description="S1 motif" evidence="6">
    <location>
        <begin position="227"/>
        <end position="296"/>
    </location>
</feature>
<organism evidence="7 8">
    <name type="scientific">Silvanigrella paludirubra</name>
    <dbReference type="NCBI Taxonomy" id="2499159"/>
    <lineage>
        <taxon>Bacteria</taxon>
        <taxon>Pseudomonadati</taxon>
        <taxon>Bdellovibrionota</taxon>
        <taxon>Oligoflexia</taxon>
        <taxon>Silvanigrellales</taxon>
        <taxon>Silvanigrellaceae</taxon>
        <taxon>Silvanigrella</taxon>
    </lineage>
</organism>
<evidence type="ECO:0000259" key="6">
    <source>
        <dbReference type="PROSITE" id="PS50126"/>
    </source>
</evidence>
<evidence type="ECO:0000313" key="7">
    <source>
        <dbReference type="EMBL" id="KAB8040663.1"/>
    </source>
</evidence>
<dbReference type="PRINTS" id="PR00681">
    <property type="entry name" value="RIBOSOMALS1"/>
</dbReference>
<name>A0A6N6VW18_9BACT</name>
<dbReference type="Pfam" id="PF00575">
    <property type="entry name" value="S1"/>
    <property type="match status" value="3"/>
</dbReference>
<protein>
    <submittedName>
        <fullName evidence="7">S1 RNA-binding domain-containing protein</fullName>
    </submittedName>
</protein>
<dbReference type="GO" id="GO:0006412">
    <property type="term" value="P:translation"/>
    <property type="evidence" value="ECO:0007669"/>
    <property type="project" value="TreeGrafter"/>
</dbReference>
<dbReference type="CDD" id="cd04465">
    <property type="entry name" value="S1_RPS1_repeat_ec2_hs2"/>
    <property type="match status" value="1"/>
</dbReference>
<keyword evidence="2" id="KW-0689">Ribosomal protein</keyword>
<dbReference type="PANTHER" id="PTHR10724:SF7">
    <property type="entry name" value="SMALL RIBOSOMAL SUBUNIT PROTEIN BS1C"/>
    <property type="match status" value="1"/>
</dbReference>
<evidence type="ECO:0000256" key="3">
    <source>
        <dbReference type="ARBA" id="ARBA00023274"/>
    </source>
</evidence>
<comment type="function">
    <text evidence="4">Binds mRNA; thus facilitating recognition of the initiation point. It is needed to translate mRNA with a short Shine-Dalgarno (SD) purine-rich sequence.</text>
</comment>
<dbReference type="SMART" id="SM00316">
    <property type="entry name" value="S1"/>
    <property type="match status" value="4"/>
</dbReference>
<dbReference type="InterPro" id="IPR003029">
    <property type="entry name" value="S1_domain"/>
</dbReference>
<keyword evidence="3" id="KW-0687">Ribonucleoprotein</keyword>
<accession>A0A6N6VW18</accession>
<evidence type="ECO:0000256" key="2">
    <source>
        <dbReference type="ARBA" id="ARBA00022980"/>
    </source>
</evidence>
<dbReference type="Gene3D" id="2.40.50.140">
    <property type="entry name" value="Nucleic acid-binding proteins"/>
    <property type="match status" value="3"/>
</dbReference>
<feature type="domain" description="S1 motif" evidence="6">
    <location>
        <begin position="61"/>
        <end position="124"/>
    </location>
</feature>
<feature type="region of interest" description="Disordered" evidence="5">
    <location>
        <begin position="30"/>
        <end position="53"/>
    </location>
</feature>
<dbReference type="AlphaFoldDB" id="A0A6N6VW18"/>
<keyword evidence="8" id="KW-1185">Reference proteome</keyword>
<feature type="domain" description="S1 motif" evidence="6">
    <location>
        <begin position="313"/>
        <end position="383"/>
    </location>
</feature>
<dbReference type="PROSITE" id="PS50126">
    <property type="entry name" value="S1"/>
    <property type="match status" value="3"/>
</dbReference>
<evidence type="ECO:0000256" key="4">
    <source>
        <dbReference type="ARBA" id="ARBA00025604"/>
    </source>
</evidence>
<comment type="similarity">
    <text evidence="1">Belongs to the bacterial ribosomal protein bS1 family.</text>
</comment>
<comment type="caution">
    <text evidence="7">The sequence shown here is derived from an EMBL/GenBank/DDBJ whole genome shotgun (WGS) entry which is preliminary data.</text>
</comment>